<dbReference type="AlphaFoldDB" id="A8ZT88"/>
<evidence type="ECO:0000259" key="1">
    <source>
        <dbReference type="Pfam" id="PF00535"/>
    </source>
</evidence>
<accession>A8ZT88</accession>
<dbReference type="CAZy" id="GT2">
    <property type="family name" value="Glycosyltransferase Family 2"/>
</dbReference>
<dbReference type="HOGENOM" id="CLU_025996_16_2_7"/>
<dbReference type="eggNOG" id="COG0463">
    <property type="taxonomic scope" value="Bacteria"/>
</dbReference>
<dbReference type="RefSeq" id="WP_012175383.1">
    <property type="nucleotide sequence ID" value="NC_009943.1"/>
</dbReference>
<evidence type="ECO:0000313" key="2">
    <source>
        <dbReference type="EMBL" id="ABW67771.1"/>
    </source>
</evidence>
<sequence length="300" mass="33787">MIIEKIATTPKVSIGIPTYNRADLLRRSIESALGQDYPNIEVLVSDNASTDRTPEVCQFYTDTHGSRIKYIRQPVNLGATANFSKVLEMASGEFFMWLGDDDWIDSSYVKSCMRELLSDPALSLVSGSPRYYRSGVPACDGRWFNLLQERWWLRVLVYYIKVSDNGMFYGLMRTAQIRQINLSNTMGGDWLLIAGLSALGKLKTVPDTHAHRELGGATLSYRQIARSMGLSRMQAMFPMVSIAKAAWVDIVFKGAAYESRSIWGKLVIGSSVFGLILLKRPVFWILAMKFIIKKKLFPSV</sequence>
<keyword evidence="3" id="KW-1185">Reference proteome</keyword>
<dbReference type="InterPro" id="IPR001173">
    <property type="entry name" value="Glyco_trans_2-like"/>
</dbReference>
<gene>
    <name evidence="2" type="ordered locus">Dole_1967</name>
</gene>
<dbReference type="InterPro" id="IPR050834">
    <property type="entry name" value="Glycosyltransf_2"/>
</dbReference>
<dbReference type="PANTHER" id="PTHR43685">
    <property type="entry name" value="GLYCOSYLTRANSFERASE"/>
    <property type="match status" value="1"/>
</dbReference>
<dbReference type="CDD" id="cd00761">
    <property type="entry name" value="Glyco_tranf_GTA_type"/>
    <property type="match status" value="1"/>
</dbReference>
<dbReference type="InterPro" id="IPR029044">
    <property type="entry name" value="Nucleotide-diphossugar_trans"/>
</dbReference>
<dbReference type="STRING" id="96561.Dole_1967"/>
<dbReference type="Proteomes" id="UP000008561">
    <property type="component" value="Chromosome"/>
</dbReference>
<feature type="domain" description="Glycosyltransferase 2-like" evidence="1">
    <location>
        <begin position="13"/>
        <end position="132"/>
    </location>
</feature>
<evidence type="ECO:0000313" key="3">
    <source>
        <dbReference type="Proteomes" id="UP000008561"/>
    </source>
</evidence>
<name>A8ZT88_DESOH</name>
<dbReference type="PANTHER" id="PTHR43685:SF2">
    <property type="entry name" value="GLYCOSYLTRANSFERASE 2-LIKE DOMAIN-CONTAINING PROTEIN"/>
    <property type="match status" value="1"/>
</dbReference>
<dbReference type="OrthoDB" id="9809116at2"/>
<protein>
    <submittedName>
        <fullName evidence="2">Glycosyl transferase family 2</fullName>
    </submittedName>
</protein>
<organism evidence="2 3">
    <name type="scientific">Desulfosudis oleivorans (strain DSM 6200 / JCM 39069 / Hxd3)</name>
    <name type="common">Desulfococcus oleovorans</name>
    <dbReference type="NCBI Taxonomy" id="96561"/>
    <lineage>
        <taxon>Bacteria</taxon>
        <taxon>Pseudomonadati</taxon>
        <taxon>Thermodesulfobacteriota</taxon>
        <taxon>Desulfobacteria</taxon>
        <taxon>Desulfobacterales</taxon>
        <taxon>Desulfosudaceae</taxon>
        <taxon>Desulfosudis</taxon>
    </lineage>
</organism>
<reference evidence="2 3" key="1">
    <citation type="submission" date="2007-10" db="EMBL/GenBank/DDBJ databases">
        <title>Complete sequence of Desulfococcus oleovorans Hxd3.</title>
        <authorList>
            <consortium name="US DOE Joint Genome Institute"/>
            <person name="Copeland A."/>
            <person name="Lucas S."/>
            <person name="Lapidus A."/>
            <person name="Barry K."/>
            <person name="Glavina del Rio T."/>
            <person name="Dalin E."/>
            <person name="Tice H."/>
            <person name="Pitluck S."/>
            <person name="Kiss H."/>
            <person name="Brettin T."/>
            <person name="Bruce D."/>
            <person name="Detter J.C."/>
            <person name="Han C."/>
            <person name="Schmutz J."/>
            <person name="Larimer F."/>
            <person name="Land M."/>
            <person name="Hauser L."/>
            <person name="Kyrpides N."/>
            <person name="Kim E."/>
            <person name="Wawrik B."/>
            <person name="Richardson P."/>
        </authorList>
    </citation>
    <scope>NUCLEOTIDE SEQUENCE [LARGE SCALE GENOMIC DNA]</scope>
    <source>
        <strain evidence="3">DSM 6200 / JCM 39069 / Hxd3</strain>
    </source>
</reference>
<dbReference type="Gene3D" id="3.90.550.10">
    <property type="entry name" value="Spore Coat Polysaccharide Biosynthesis Protein SpsA, Chain A"/>
    <property type="match status" value="1"/>
</dbReference>
<dbReference type="SUPFAM" id="SSF53448">
    <property type="entry name" value="Nucleotide-diphospho-sugar transferases"/>
    <property type="match status" value="1"/>
</dbReference>
<dbReference type="GO" id="GO:0016740">
    <property type="term" value="F:transferase activity"/>
    <property type="evidence" value="ECO:0007669"/>
    <property type="project" value="UniProtKB-KW"/>
</dbReference>
<keyword evidence="2" id="KW-0808">Transferase</keyword>
<dbReference type="KEGG" id="dol:Dole_1967"/>
<dbReference type="EMBL" id="CP000859">
    <property type="protein sequence ID" value="ABW67771.1"/>
    <property type="molecule type" value="Genomic_DNA"/>
</dbReference>
<dbReference type="Pfam" id="PF00535">
    <property type="entry name" value="Glycos_transf_2"/>
    <property type="match status" value="1"/>
</dbReference>
<proteinExistence type="predicted"/>